<feature type="signal peptide" evidence="3">
    <location>
        <begin position="1"/>
        <end position="22"/>
    </location>
</feature>
<evidence type="ECO:0000256" key="1">
    <source>
        <dbReference type="ARBA" id="ARBA00005964"/>
    </source>
</evidence>
<feature type="domain" description="Carboxylesterase type B" evidence="4">
    <location>
        <begin position="1005"/>
        <end position="1239"/>
    </location>
</feature>
<dbReference type="InterPro" id="IPR002018">
    <property type="entry name" value="CarbesteraseB"/>
</dbReference>
<dbReference type="InterPro" id="IPR050309">
    <property type="entry name" value="Type-B_Carboxylest/Lipase"/>
</dbReference>
<feature type="domain" description="Carboxylesterase type B" evidence="4">
    <location>
        <begin position="908"/>
        <end position="994"/>
    </location>
</feature>
<dbReference type="OrthoDB" id="408631at2759"/>
<comment type="similarity">
    <text evidence="1">Belongs to the type-B carboxylesterase/lipase family.</text>
</comment>
<feature type="domain" description="Carboxylesterase type B" evidence="4">
    <location>
        <begin position="24"/>
        <end position="559"/>
    </location>
</feature>
<evidence type="ECO:0000313" key="5">
    <source>
        <dbReference type="EMBL" id="CAC5415631.1"/>
    </source>
</evidence>
<evidence type="ECO:0000313" key="6">
    <source>
        <dbReference type="Proteomes" id="UP000507470"/>
    </source>
</evidence>
<dbReference type="SUPFAM" id="SSF53474">
    <property type="entry name" value="alpha/beta-Hydrolases"/>
    <property type="match status" value="3"/>
</dbReference>
<dbReference type="PROSITE" id="PS00122">
    <property type="entry name" value="CARBOXYLESTERASE_B_1"/>
    <property type="match status" value="2"/>
</dbReference>
<reference evidence="5 6" key="1">
    <citation type="submission" date="2020-06" db="EMBL/GenBank/DDBJ databases">
        <authorList>
            <person name="Li R."/>
            <person name="Bekaert M."/>
        </authorList>
    </citation>
    <scope>NUCLEOTIDE SEQUENCE [LARGE SCALE GENOMIC DNA]</scope>
    <source>
        <strain evidence="6">wild</strain>
    </source>
</reference>
<protein>
    <submittedName>
        <fullName evidence="5">Cholinesterase,Putative inactive carboxylesterase 4</fullName>
    </submittedName>
</protein>
<keyword evidence="2" id="KW-0378">Hydrolase</keyword>
<evidence type="ECO:0000256" key="3">
    <source>
        <dbReference type="SAM" id="SignalP"/>
    </source>
</evidence>
<name>A0A6J8E992_MYTCO</name>
<feature type="domain" description="Carboxylesterase type B" evidence="4">
    <location>
        <begin position="560"/>
        <end position="716"/>
    </location>
</feature>
<dbReference type="Pfam" id="PF00135">
    <property type="entry name" value="COesterase"/>
    <property type="match status" value="5"/>
</dbReference>
<dbReference type="FunFam" id="3.40.50.1820:FF:000127">
    <property type="entry name" value="Thyroglobulin"/>
    <property type="match status" value="1"/>
</dbReference>
<sequence length="1270" mass="142789">MAFTCPVFLMVIFLTCCDYTLGLTLQTKLGKIKGLSNTLTIQGVQYNNSEFRKIPFAKPPVGNLRFEKPIKFGPWDEILDATEFGPSCVQYLYPEMAAYLPNVNTSEDCLFLNIYIPSDTSRSNKKSVMIWIHGGGYEFGQGMFTDGSYLSVIGDVIVVTLNYRLNIFGFLSTHDALLAGNYGLWDQKLAIQWVKDNIESFGGDSRSVTIFGESAGAFSVMLQSIHSGNKGLFQRVIAQSGTADSILATSSKSRSLTQKIADSLNCEYLLTKETVECLKRKSTKDIYQAYREHSSSGNMTNLKDKTLDIHLALDYAPVVDGQFLKDSPVNIMKNRNSPEFNLYKSLDIIVGNDESEGSLILDYLEPLKKSLPFNIKDGISSNYFCKHIVPQFVEDYFEDNLALALSICMKYYSKGSLQEQGQNVVNFYGDMTMYMPAVQSLNSHALRNYNSKQFQFLNKRRSVFSPQQDSYPWFKEAGHSAESAYLFPPGQSSNNIEDDDNTRFAKTLMQYWSNFAKTGDVNSAGLPRWPTYNLITKQYALLDVNVTTKNNLYQDRVDFCTSDDIAPGNYGLWDQKMAIEWVNNYIESFGGDTKSITLFGQSAGGLSSGLQAFNIRNKGLFQRVIFQSGVGNSIFSTKSFPRTQARELARLVNCSSNLTIDTMKCLRNKSAKDIHEACEMMSNKAHELKKVHIGIPFAPVVDNNFLVDKPQNILENPGPVLDFYRSLDIVMGNNYYNNISSVTPLICNEYRSNGSLVQQSRNSVNFYGDVFFYSPSVFNLNIHSSNRNSHHFFYLNRRTSVDNSLGIPPWFSGTSHGDELFYLFPNLISNPSKDDKSFSMTLVKYWSNFAKTGDVNGPGLPHWPQYDVLDKQYVELDVNVKIKSNLFKSRVDFWLNDIQPLIRTRYVNDGNTSYQLRIYRNIPYAKPPVGQLRFMGPVPYGKWSGNLDATQFGPSCIQLPSPSDNKFLPNLNQSEDCLQLNIYVPVNASSSNKKVGYDLDSWWRESAGGFSVALQAINPTNRGLFQRVIAQSGVSNMLLATSPIPRLTAKALANDLDCSDALTSDTMSCLRNKSVDEIRGSLLTLTKQFYLTSDIHIYIAFAPVVDNKFLIDTPQNIISGKGPGFEFYKSLDVIIGNCESEGSLLVSTMRRRNYGNLKNGIPSELLCKNIISTLAVDYFQNNTEIIKPICNQYKVNGPMKDQSMSAVNYYGDIFMYSPAVQSLQVHAAQINRNHFQYISRRSSMWSVSHLNAPWFVGSGTCIRNTVLVSI</sequence>
<dbReference type="GO" id="GO:0016787">
    <property type="term" value="F:hydrolase activity"/>
    <property type="evidence" value="ECO:0007669"/>
    <property type="project" value="UniProtKB-KW"/>
</dbReference>
<feature type="chain" id="PRO_5027116235" evidence="3">
    <location>
        <begin position="23"/>
        <end position="1270"/>
    </location>
</feature>
<keyword evidence="6" id="KW-1185">Reference proteome</keyword>
<dbReference type="InterPro" id="IPR019826">
    <property type="entry name" value="Carboxylesterase_B_AS"/>
</dbReference>
<accession>A0A6J8E992</accession>
<dbReference type="PROSITE" id="PS00941">
    <property type="entry name" value="CARBOXYLESTERASE_B_2"/>
    <property type="match status" value="1"/>
</dbReference>
<dbReference type="EMBL" id="CACVKT020008451">
    <property type="protein sequence ID" value="CAC5415631.1"/>
    <property type="molecule type" value="Genomic_DNA"/>
</dbReference>
<feature type="domain" description="Carboxylesterase type B" evidence="4">
    <location>
        <begin position="739"/>
        <end position="894"/>
    </location>
</feature>
<dbReference type="Proteomes" id="UP000507470">
    <property type="component" value="Unassembled WGS sequence"/>
</dbReference>
<proteinExistence type="inferred from homology"/>
<keyword evidence="3" id="KW-0732">Signal</keyword>
<dbReference type="PANTHER" id="PTHR11559">
    <property type="entry name" value="CARBOXYLESTERASE"/>
    <property type="match status" value="1"/>
</dbReference>
<gene>
    <name evidence="5" type="ORF">MCOR_48318</name>
</gene>
<dbReference type="InterPro" id="IPR029058">
    <property type="entry name" value="AB_hydrolase_fold"/>
</dbReference>
<dbReference type="AlphaFoldDB" id="A0A6J8E992"/>
<dbReference type="Gene3D" id="3.40.50.1820">
    <property type="entry name" value="alpha/beta hydrolase"/>
    <property type="match status" value="4"/>
</dbReference>
<dbReference type="InterPro" id="IPR019819">
    <property type="entry name" value="Carboxylesterase_B_CS"/>
</dbReference>
<evidence type="ECO:0000259" key="4">
    <source>
        <dbReference type="Pfam" id="PF00135"/>
    </source>
</evidence>
<evidence type="ECO:0000256" key="2">
    <source>
        <dbReference type="ARBA" id="ARBA00022801"/>
    </source>
</evidence>
<organism evidence="5 6">
    <name type="scientific">Mytilus coruscus</name>
    <name type="common">Sea mussel</name>
    <dbReference type="NCBI Taxonomy" id="42192"/>
    <lineage>
        <taxon>Eukaryota</taxon>
        <taxon>Metazoa</taxon>
        <taxon>Spiralia</taxon>
        <taxon>Lophotrochozoa</taxon>
        <taxon>Mollusca</taxon>
        <taxon>Bivalvia</taxon>
        <taxon>Autobranchia</taxon>
        <taxon>Pteriomorphia</taxon>
        <taxon>Mytilida</taxon>
        <taxon>Mytiloidea</taxon>
        <taxon>Mytilidae</taxon>
        <taxon>Mytilinae</taxon>
        <taxon>Mytilus</taxon>
    </lineage>
</organism>